<dbReference type="EMBL" id="AODM01000005">
    <property type="protein sequence ID" value="EUJ64822.1"/>
    <property type="molecule type" value="Genomic_DNA"/>
</dbReference>
<organism evidence="1 2">
    <name type="scientific">Listeria fleischmannii FSL S10-1203</name>
    <dbReference type="NCBI Taxonomy" id="1265822"/>
    <lineage>
        <taxon>Bacteria</taxon>
        <taxon>Bacillati</taxon>
        <taxon>Bacillota</taxon>
        <taxon>Bacilli</taxon>
        <taxon>Bacillales</taxon>
        <taxon>Listeriaceae</taxon>
        <taxon>Listeria</taxon>
    </lineage>
</organism>
<dbReference type="AlphaFoldDB" id="W7DQN7"/>
<gene>
    <name evidence="1" type="ORF">MCOL2_01445</name>
</gene>
<reference evidence="1 2" key="1">
    <citation type="submission" date="2012-12" db="EMBL/GenBank/DDBJ databases">
        <title>Novel taxa of Listeriaceae from agricultural environments in the United States.</title>
        <authorList>
            <person name="den Bakker H.C."/>
            <person name="Allred A."/>
            <person name="Warchocki S."/>
            <person name="Wright E.M."/>
            <person name="Burrell A."/>
            <person name="Nightingale K.K."/>
            <person name="Kephart D."/>
            <person name="Wiedmann M."/>
        </authorList>
    </citation>
    <scope>NUCLEOTIDE SEQUENCE [LARGE SCALE GENOMIC DNA]</scope>
    <source>
        <strain evidence="1 2">FSL S10-1203</strain>
    </source>
</reference>
<proteinExistence type="predicted"/>
<sequence length="103" mass="11618">MNTNEKKEFLDKIGAKEINDFPYEIANQETINGLTGSGMDYFFLIESPNQFAFFSDSYLDSIDKEACEKAFTKTQASIYQLNDDTSFEEASKKSKALNVTVGE</sequence>
<accession>W7DQN7</accession>
<name>W7DQN7_9LIST</name>
<protein>
    <submittedName>
        <fullName evidence="1">Uncharacterized protein</fullName>
    </submittedName>
</protein>
<comment type="caution">
    <text evidence="1">The sequence shown here is derived from an EMBL/GenBank/DDBJ whole genome shotgun (WGS) entry which is preliminary data.</text>
</comment>
<dbReference type="PATRIC" id="fig|1265822.4.peg.292"/>
<evidence type="ECO:0000313" key="2">
    <source>
        <dbReference type="Proteomes" id="UP000019241"/>
    </source>
</evidence>
<dbReference type="RefSeq" id="WP_036061904.1">
    <property type="nucleotide sequence ID" value="NZ_AODM01000005.1"/>
</dbReference>
<evidence type="ECO:0000313" key="1">
    <source>
        <dbReference type="EMBL" id="EUJ64822.1"/>
    </source>
</evidence>
<dbReference type="Proteomes" id="UP000019241">
    <property type="component" value="Unassembled WGS sequence"/>
</dbReference>